<dbReference type="AlphaFoldDB" id="A0A2Z6TTC5"/>
<reference evidence="3" key="1">
    <citation type="submission" date="2018-03" db="EMBL/GenBank/DDBJ databases">
        <title>New taxa in the Lactobacillus gasseri group.</title>
        <authorList>
            <person name="Tanizawa Y."/>
            <person name="Tohno M."/>
            <person name="Endo A."/>
            <person name="Arita M."/>
        </authorList>
    </citation>
    <scope>NUCLEOTIDE SEQUENCE [LARGE SCALE GENOMIC DNA]</scope>
    <source>
        <strain evidence="3">DSM 24759</strain>
    </source>
</reference>
<accession>A0A2Z6TTC5</accession>
<organism evidence="2 3">
    <name type="scientific">Lactobacillus rodentium</name>
    <dbReference type="NCBI Taxonomy" id="947835"/>
    <lineage>
        <taxon>Bacteria</taxon>
        <taxon>Bacillati</taxon>
        <taxon>Bacillota</taxon>
        <taxon>Bacilli</taxon>
        <taxon>Lactobacillales</taxon>
        <taxon>Lactobacillaceae</taxon>
        <taxon>Lactobacillus</taxon>
    </lineage>
</organism>
<dbReference type="RefSeq" id="WP_117118308.1">
    <property type="nucleotide sequence ID" value="NZ_BFBY01000006.1"/>
</dbReference>
<name>A0A2Z6TTC5_9LACO</name>
<evidence type="ECO:0000256" key="1">
    <source>
        <dbReference type="SAM" id="Coils"/>
    </source>
</evidence>
<dbReference type="EMBL" id="BFBY01000006">
    <property type="protein sequence ID" value="GBG04969.1"/>
    <property type="molecule type" value="Genomic_DNA"/>
</dbReference>
<protein>
    <submittedName>
        <fullName evidence="2">Uncharacterized protein</fullName>
    </submittedName>
</protein>
<gene>
    <name evidence="2" type="ORF">LrDSM24759_08830</name>
</gene>
<keyword evidence="3" id="KW-1185">Reference proteome</keyword>
<evidence type="ECO:0000313" key="2">
    <source>
        <dbReference type="EMBL" id="GBG04969.1"/>
    </source>
</evidence>
<sequence>MGPIDVQEELLAREEQLPDQLDEVSLTKFMSTFAEDLRETYNFTPRQISWTIKIFFYERTIDSLLDELDELEVKDKELSESEEVKNIDTQIAKLEGKICVKKCYEQNFRINLTQALREANVPKEIRQQILIDICGFNPSQFDNPEDQIPNVSVALAPWLDDTEASDLGWQAGLSEEFDEIINTFGPLILSVLNKYLPEEKIDEIFDQSFNLN</sequence>
<keyword evidence="1" id="KW-0175">Coiled coil</keyword>
<feature type="coiled-coil region" evidence="1">
    <location>
        <begin position="54"/>
        <end position="81"/>
    </location>
</feature>
<comment type="caution">
    <text evidence="2">The sequence shown here is derived from an EMBL/GenBank/DDBJ whole genome shotgun (WGS) entry which is preliminary data.</text>
</comment>
<evidence type="ECO:0000313" key="3">
    <source>
        <dbReference type="Proteomes" id="UP000257317"/>
    </source>
</evidence>
<proteinExistence type="predicted"/>
<dbReference type="Proteomes" id="UP000257317">
    <property type="component" value="Unassembled WGS sequence"/>
</dbReference>